<dbReference type="RefSeq" id="WP_378156610.1">
    <property type="nucleotide sequence ID" value="NZ_JBHSEC010000020.1"/>
</dbReference>
<keyword evidence="3" id="KW-0269">Exonuclease</keyword>
<protein>
    <submittedName>
        <fullName evidence="3">Exonuclease SbcCD subunit D</fullName>
    </submittedName>
</protein>
<dbReference type="EMBL" id="JBHSEC010000020">
    <property type="protein sequence ID" value="MFC4411548.1"/>
    <property type="molecule type" value="Genomic_DNA"/>
</dbReference>
<proteinExistence type="predicted"/>
<organism evidence="3 4">
    <name type="scientific">Chungangia koreensis</name>
    <dbReference type="NCBI Taxonomy" id="752657"/>
    <lineage>
        <taxon>Bacteria</taxon>
        <taxon>Bacillati</taxon>
        <taxon>Bacillota</taxon>
        <taxon>Bacilli</taxon>
        <taxon>Lactobacillales</taxon>
        <taxon>Chungangia</taxon>
    </lineage>
</organism>
<dbReference type="SUPFAM" id="SSF56300">
    <property type="entry name" value="Metallo-dependent phosphatases"/>
    <property type="match status" value="1"/>
</dbReference>
<evidence type="ECO:0000313" key="4">
    <source>
        <dbReference type="Proteomes" id="UP001595817"/>
    </source>
</evidence>
<dbReference type="Proteomes" id="UP001595817">
    <property type="component" value="Unassembled WGS sequence"/>
</dbReference>
<name>A0ABV8X6K6_9LACT</name>
<dbReference type="InterPro" id="IPR041796">
    <property type="entry name" value="Mre11_N"/>
</dbReference>
<evidence type="ECO:0000256" key="1">
    <source>
        <dbReference type="ARBA" id="ARBA00022801"/>
    </source>
</evidence>
<comment type="caution">
    <text evidence="3">The sequence shown here is derived from an EMBL/GenBank/DDBJ whole genome shotgun (WGS) entry which is preliminary data.</text>
</comment>
<dbReference type="InterPro" id="IPR004843">
    <property type="entry name" value="Calcineurin-like_PHP"/>
</dbReference>
<dbReference type="PANTHER" id="PTHR30337">
    <property type="entry name" value="COMPONENT OF ATP-DEPENDENT DSDNA EXONUCLEASE"/>
    <property type="match status" value="1"/>
</dbReference>
<dbReference type="InterPro" id="IPR050535">
    <property type="entry name" value="DNA_Repair-Maintenance_Comp"/>
</dbReference>
<keyword evidence="4" id="KW-1185">Reference proteome</keyword>
<sequence length="406" mass="46643">MTSIRFIHTADLHLDSPFKGMTELPKERLKELRDSTFNAFDRLISYALKEQPDFIVIAGDVYDGEDRSLRAQQRFHDGMEKLNKAGIPVFLCHGNHDHLGGRWVRFDLPPNVRTFGNEVTEQHLQIRGQDVFLIGFSYPERHVTTSMIDTYPIAERNDAIHIGLLHGSIAGDSTHAVYAPFTKEQLVGKQYDYWALGHIHKRQFIHRDPYIVYPGNLQSRHRNERGIKGFYDVTLEKGSTDLSFIPASSIVFDEIHVSCQDIHHANELLLTCSQEIEKFRSLNGAGVCDLVLTEVSTEVSEMLNTSTIDEWLRLIRETEEEQEPFVWVSSIEVDERVIAMQEVNAVTHSVINLMNDWSMGEWKEVVSDVYQHTKGIRYLEPLNEQDLEDIKRKASSILMKEMAGME</sequence>
<gene>
    <name evidence="3" type="ORF">ACFOZY_14065</name>
</gene>
<feature type="domain" description="Calcineurin-like phosphoesterase" evidence="2">
    <location>
        <begin position="4"/>
        <end position="201"/>
    </location>
</feature>
<evidence type="ECO:0000259" key="2">
    <source>
        <dbReference type="Pfam" id="PF00149"/>
    </source>
</evidence>
<accession>A0ABV8X6K6</accession>
<dbReference type="PANTHER" id="PTHR30337:SF7">
    <property type="entry name" value="PHOSPHOESTERASE"/>
    <property type="match status" value="1"/>
</dbReference>
<keyword evidence="3" id="KW-0540">Nuclease</keyword>
<dbReference type="InterPro" id="IPR029052">
    <property type="entry name" value="Metallo-depent_PP-like"/>
</dbReference>
<dbReference type="Pfam" id="PF00149">
    <property type="entry name" value="Metallophos"/>
    <property type="match status" value="1"/>
</dbReference>
<dbReference type="InterPro" id="IPR014576">
    <property type="entry name" value="Pesterase_YhaO"/>
</dbReference>
<dbReference type="Gene3D" id="3.60.21.10">
    <property type="match status" value="1"/>
</dbReference>
<keyword evidence="1" id="KW-0378">Hydrolase</keyword>
<dbReference type="GO" id="GO:0004527">
    <property type="term" value="F:exonuclease activity"/>
    <property type="evidence" value="ECO:0007669"/>
    <property type="project" value="UniProtKB-KW"/>
</dbReference>
<evidence type="ECO:0000313" key="3">
    <source>
        <dbReference type="EMBL" id="MFC4411548.1"/>
    </source>
</evidence>
<dbReference type="PIRSF" id="PIRSF033091">
    <property type="entry name" value="Pesterase_YhaO"/>
    <property type="match status" value="1"/>
</dbReference>
<reference evidence="4" key="1">
    <citation type="journal article" date="2019" name="Int. J. Syst. Evol. Microbiol.">
        <title>The Global Catalogue of Microorganisms (GCM) 10K type strain sequencing project: providing services to taxonomists for standard genome sequencing and annotation.</title>
        <authorList>
            <consortium name="The Broad Institute Genomics Platform"/>
            <consortium name="The Broad Institute Genome Sequencing Center for Infectious Disease"/>
            <person name="Wu L."/>
            <person name="Ma J."/>
        </authorList>
    </citation>
    <scope>NUCLEOTIDE SEQUENCE [LARGE SCALE GENOMIC DNA]</scope>
    <source>
        <strain evidence="4">CCUG 59778</strain>
    </source>
</reference>
<dbReference type="CDD" id="cd00840">
    <property type="entry name" value="MPP_Mre11_N"/>
    <property type="match status" value="1"/>
</dbReference>